<dbReference type="InterPro" id="IPR051908">
    <property type="entry name" value="Ribosomal_N-acetyltransferase"/>
</dbReference>
<dbReference type="PANTHER" id="PTHR43441">
    <property type="entry name" value="RIBOSOMAL-PROTEIN-SERINE ACETYLTRANSFERASE"/>
    <property type="match status" value="1"/>
</dbReference>
<dbReference type="Gene3D" id="3.40.630.30">
    <property type="match status" value="1"/>
</dbReference>
<evidence type="ECO:0000313" key="2">
    <source>
        <dbReference type="EMBL" id="MCP2310062.1"/>
    </source>
</evidence>
<dbReference type="Proteomes" id="UP001206483">
    <property type="component" value="Unassembled WGS sequence"/>
</dbReference>
<dbReference type="RefSeq" id="WP_253797884.1">
    <property type="nucleotide sequence ID" value="NZ_BAAAUB010000110.1"/>
</dbReference>
<keyword evidence="3" id="KW-1185">Reference proteome</keyword>
<reference evidence="2 3" key="1">
    <citation type="submission" date="2022-06" db="EMBL/GenBank/DDBJ databases">
        <title>Sequencing the genomes of 1000 actinobacteria strains.</title>
        <authorList>
            <person name="Klenk H.-P."/>
        </authorList>
    </citation>
    <scope>NUCLEOTIDE SEQUENCE [LARGE SCALE GENOMIC DNA]</scope>
    <source>
        <strain evidence="2 3">DSM 41656</strain>
    </source>
</reference>
<feature type="domain" description="N-acetyltransferase" evidence="1">
    <location>
        <begin position="19"/>
        <end position="175"/>
    </location>
</feature>
<dbReference type="EMBL" id="JAMZDX010000003">
    <property type="protein sequence ID" value="MCP2310062.1"/>
    <property type="molecule type" value="Genomic_DNA"/>
</dbReference>
<dbReference type="Pfam" id="PF13302">
    <property type="entry name" value="Acetyltransf_3"/>
    <property type="match status" value="1"/>
</dbReference>
<name>A0ABT1IY31_9ACTN</name>
<gene>
    <name evidence="2" type="ORF">FHR36_003195</name>
</gene>
<protein>
    <submittedName>
        <fullName evidence="2">RimJ/RimL family protein N-acetyltransferase</fullName>
    </submittedName>
</protein>
<evidence type="ECO:0000259" key="1">
    <source>
        <dbReference type="PROSITE" id="PS51186"/>
    </source>
</evidence>
<proteinExistence type="predicted"/>
<accession>A0ABT1IY31</accession>
<dbReference type="SUPFAM" id="SSF55729">
    <property type="entry name" value="Acyl-CoA N-acyltransferases (Nat)"/>
    <property type="match status" value="1"/>
</dbReference>
<dbReference type="InterPro" id="IPR000182">
    <property type="entry name" value="GNAT_dom"/>
</dbReference>
<dbReference type="PROSITE" id="PS51186">
    <property type="entry name" value="GNAT"/>
    <property type="match status" value="1"/>
</dbReference>
<dbReference type="InterPro" id="IPR016181">
    <property type="entry name" value="Acyl_CoA_acyltransferase"/>
</dbReference>
<sequence length="179" mass="19548">METPTLKTGRLVLAAPHPSDVDEITAACQDPEIQRWTVVPSPYSRSDAEFFVDRLAPEGWRSGTNATFVVRTAEGALVGTQGVALKAGRPGTGEIGFWNAAGQRGHGYATEASRAVIAWAFAELGLRRLEWVAYVGNKPSRALADRLGFTFEGTLRSYDQQRGTYRDCWMGSLLATDPR</sequence>
<comment type="caution">
    <text evidence="2">The sequence shown here is derived from an EMBL/GenBank/DDBJ whole genome shotgun (WGS) entry which is preliminary data.</text>
</comment>
<organism evidence="2 3">
    <name type="scientific">Kitasatospora paracochleata</name>
    <dbReference type="NCBI Taxonomy" id="58354"/>
    <lineage>
        <taxon>Bacteria</taxon>
        <taxon>Bacillati</taxon>
        <taxon>Actinomycetota</taxon>
        <taxon>Actinomycetes</taxon>
        <taxon>Kitasatosporales</taxon>
        <taxon>Streptomycetaceae</taxon>
        <taxon>Kitasatospora</taxon>
    </lineage>
</organism>
<evidence type="ECO:0000313" key="3">
    <source>
        <dbReference type="Proteomes" id="UP001206483"/>
    </source>
</evidence>
<dbReference type="PANTHER" id="PTHR43441:SF10">
    <property type="entry name" value="ACETYLTRANSFERASE"/>
    <property type="match status" value="1"/>
</dbReference>